<evidence type="ECO:0000256" key="8">
    <source>
        <dbReference type="ARBA" id="ARBA00048731"/>
    </source>
</evidence>
<evidence type="ECO:0000256" key="4">
    <source>
        <dbReference type="ARBA" id="ARBA00021582"/>
    </source>
</evidence>
<dbReference type="InterPro" id="IPR006139">
    <property type="entry name" value="D-isomer_2_OHA_DH_cat_dom"/>
</dbReference>
<evidence type="ECO:0000256" key="9">
    <source>
        <dbReference type="RuleBase" id="RU363003"/>
    </source>
</evidence>
<dbReference type="PROSITE" id="PS00065">
    <property type="entry name" value="D_2_HYDROXYACID_DH_1"/>
    <property type="match status" value="1"/>
</dbReference>
<sequence>MTTKTVERATKAITVFIADPLSEDGIYPLIHESELNLNIIVDTGLSQEQLIAKIADIDVLLVRSQTTVTREIIEAAKNLKLIGRAGVGVDNIDLTAATEHGIIVVNAPDGNTNSAAEHTIAMITALARYIPQAFNTLKNGVWDRKSYVGVELKNKVLGVIGMGRIGVEVAYRAKGQRMKVIAYDPFLTEERAKELGVTKGTVDEVCIAADFITVHTPLLPETRNLINKERFAIMKDGVRIINCARGGIINEDDLYDAILEKKVAGAALDVFITEPATDHKLLTLSEVIATPHLGASTVEAQESVAVDVSNDIIKFFKTGTVTNPVNMPSISKEKLSQIEPFFGLVEKLGQFLIQLTDETVKGLNISYAGDVANFDVRPLTANAIKGLLSTNHGTHVNNVNARYLAERIGMNINEHKTTTAKGFTNLITVEIKTAHETHTVAGTLLNGLGARIVKVEGFVVDVIPTGNLLYIKNTDKPGAIGRVATKLAEKDINIATMQVGRDMVGGSAVMMLAIDNVVTTEDLHYVAQLENIDEVKAITL</sequence>
<evidence type="ECO:0000259" key="10">
    <source>
        <dbReference type="PROSITE" id="PS51671"/>
    </source>
</evidence>
<dbReference type="PROSITE" id="PS51671">
    <property type="entry name" value="ACT"/>
    <property type="match status" value="1"/>
</dbReference>
<dbReference type="Pfam" id="PF19304">
    <property type="entry name" value="PGDH_inter"/>
    <property type="match status" value="1"/>
</dbReference>
<evidence type="ECO:0000256" key="3">
    <source>
        <dbReference type="ARBA" id="ARBA00005854"/>
    </source>
</evidence>
<dbReference type="InterPro" id="IPR045865">
    <property type="entry name" value="ACT-like_dom_sf"/>
</dbReference>
<keyword evidence="6 9" id="KW-0520">NAD</keyword>
<comment type="catalytic activity">
    <reaction evidence="8 9">
        <text>(2R)-3-phosphoglycerate + NAD(+) = 3-phosphooxypyruvate + NADH + H(+)</text>
        <dbReference type="Rhea" id="RHEA:12641"/>
        <dbReference type="ChEBI" id="CHEBI:15378"/>
        <dbReference type="ChEBI" id="CHEBI:18110"/>
        <dbReference type="ChEBI" id="CHEBI:57540"/>
        <dbReference type="ChEBI" id="CHEBI:57945"/>
        <dbReference type="ChEBI" id="CHEBI:58272"/>
        <dbReference type="EC" id="1.1.1.95"/>
    </reaction>
</comment>
<dbReference type="RefSeq" id="WP_326124680.1">
    <property type="nucleotide sequence ID" value="NZ_JARSFG010000021.1"/>
</dbReference>
<dbReference type="InterPro" id="IPR002912">
    <property type="entry name" value="ACT_dom"/>
</dbReference>
<accession>A0AAW9NRF7</accession>
<dbReference type="Gene3D" id="3.40.50.720">
    <property type="entry name" value="NAD(P)-binding Rossmann-like Domain"/>
    <property type="match status" value="2"/>
</dbReference>
<dbReference type="CDD" id="cd04902">
    <property type="entry name" value="ACT_3PGDH-xct"/>
    <property type="match status" value="1"/>
</dbReference>
<evidence type="ECO:0000256" key="1">
    <source>
        <dbReference type="ARBA" id="ARBA00003800"/>
    </source>
</evidence>
<dbReference type="PANTHER" id="PTHR42938">
    <property type="entry name" value="FORMATE DEHYDROGENASE 1"/>
    <property type="match status" value="1"/>
</dbReference>
<proteinExistence type="inferred from homology"/>
<evidence type="ECO:0000256" key="5">
    <source>
        <dbReference type="ARBA" id="ARBA00023002"/>
    </source>
</evidence>
<dbReference type="GO" id="GO:0006564">
    <property type="term" value="P:L-serine biosynthetic process"/>
    <property type="evidence" value="ECO:0007669"/>
    <property type="project" value="UniProtKB-UniRule"/>
</dbReference>
<organism evidence="11 12">
    <name type="scientific">Metasolibacillus meyeri</name>
    <dbReference type="NCBI Taxonomy" id="1071052"/>
    <lineage>
        <taxon>Bacteria</taxon>
        <taxon>Bacillati</taxon>
        <taxon>Bacillota</taxon>
        <taxon>Bacilli</taxon>
        <taxon>Bacillales</taxon>
        <taxon>Caryophanaceae</taxon>
        <taxon>Metasolibacillus</taxon>
    </lineage>
</organism>
<protein>
    <recommendedName>
        <fullName evidence="4 9">D-3-phosphoglycerate dehydrogenase</fullName>
        <ecNumber evidence="9">1.1.1.95</ecNumber>
    </recommendedName>
</protein>
<evidence type="ECO:0000313" key="11">
    <source>
        <dbReference type="EMBL" id="MEC1180135.1"/>
    </source>
</evidence>
<dbReference type="CDD" id="cd12173">
    <property type="entry name" value="PGDH_4"/>
    <property type="match status" value="1"/>
</dbReference>
<dbReference type="NCBIfam" id="TIGR01327">
    <property type="entry name" value="PGDH"/>
    <property type="match status" value="1"/>
</dbReference>
<dbReference type="EC" id="1.1.1.95" evidence="9"/>
<dbReference type="FunFam" id="3.30.1330.90:FF:000003">
    <property type="entry name" value="D-3-phosphoglycerate dehydrogenase"/>
    <property type="match status" value="1"/>
</dbReference>
<dbReference type="InterPro" id="IPR045626">
    <property type="entry name" value="PGDH_ASB_dom"/>
</dbReference>
<dbReference type="GO" id="GO:0051287">
    <property type="term" value="F:NAD binding"/>
    <property type="evidence" value="ECO:0007669"/>
    <property type="project" value="UniProtKB-UniRule"/>
</dbReference>
<keyword evidence="5 9" id="KW-0560">Oxidoreductase</keyword>
<evidence type="ECO:0000313" key="12">
    <source>
        <dbReference type="Proteomes" id="UP001344888"/>
    </source>
</evidence>
<dbReference type="InterPro" id="IPR029009">
    <property type="entry name" value="ASB_dom_sf"/>
</dbReference>
<dbReference type="Pfam" id="PF02826">
    <property type="entry name" value="2-Hacid_dh_C"/>
    <property type="match status" value="1"/>
</dbReference>
<dbReference type="InterPro" id="IPR036291">
    <property type="entry name" value="NAD(P)-bd_dom_sf"/>
</dbReference>
<evidence type="ECO:0000256" key="2">
    <source>
        <dbReference type="ARBA" id="ARBA00005216"/>
    </source>
</evidence>
<keyword evidence="9" id="KW-0028">Amino-acid biosynthesis</keyword>
<name>A0AAW9NRF7_9BACL</name>
<dbReference type="GO" id="GO:0004617">
    <property type="term" value="F:phosphoglycerate dehydrogenase activity"/>
    <property type="evidence" value="ECO:0007669"/>
    <property type="project" value="UniProtKB-UniRule"/>
</dbReference>
<dbReference type="FunFam" id="3.40.50.720:FF:000021">
    <property type="entry name" value="D-3-phosphoglycerate dehydrogenase"/>
    <property type="match status" value="1"/>
</dbReference>
<comment type="function">
    <text evidence="1">Catalyzes the reversible oxidation of 3-phospho-D-glycerate to 3-phosphonooxypyruvate, the first step of the phosphorylated L-serine biosynthesis pathway. Also catalyzes the reversible oxidation of 2-hydroxyglutarate to 2-oxoglutarate.</text>
</comment>
<comment type="similarity">
    <text evidence="3 9">Belongs to the D-isomer specific 2-hydroxyacid dehydrogenase family.</text>
</comment>
<dbReference type="EMBL" id="JARSFG010000021">
    <property type="protein sequence ID" value="MEC1180135.1"/>
    <property type="molecule type" value="Genomic_DNA"/>
</dbReference>
<dbReference type="Gene3D" id="3.30.70.260">
    <property type="match status" value="1"/>
</dbReference>
<dbReference type="Proteomes" id="UP001344888">
    <property type="component" value="Unassembled WGS sequence"/>
</dbReference>
<comment type="catalytic activity">
    <reaction evidence="7">
        <text>(R)-2-hydroxyglutarate + NAD(+) = 2-oxoglutarate + NADH + H(+)</text>
        <dbReference type="Rhea" id="RHEA:49612"/>
        <dbReference type="ChEBI" id="CHEBI:15378"/>
        <dbReference type="ChEBI" id="CHEBI:15801"/>
        <dbReference type="ChEBI" id="CHEBI:16810"/>
        <dbReference type="ChEBI" id="CHEBI:57540"/>
        <dbReference type="ChEBI" id="CHEBI:57945"/>
        <dbReference type="EC" id="1.1.1.399"/>
    </reaction>
</comment>
<dbReference type="SUPFAM" id="SSF143548">
    <property type="entry name" value="Serine metabolism enzymes domain"/>
    <property type="match status" value="1"/>
</dbReference>
<dbReference type="SUPFAM" id="SSF55021">
    <property type="entry name" value="ACT-like"/>
    <property type="match status" value="1"/>
</dbReference>
<gene>
    <name evidence="11" type="primary">serA</name>
    <name evidence="11" type="ORF">P9B03_16655</name>
</gene>
<dbReference type="SUPFAM" id="SSF51735">
    <property type="entry name" value="NAD(P)-binding Rossmann-fold domains"/>
    <property type="match status" value="1"/>
</dbReference>
<dbReference type="Gene3D" id="3.30.1330.90">
    <property type="entry name" value="D-3-phosphoglycerate dehydrogenase, domain 3"/>
    <property type="match status" value="1"/>
</dbReference>
<dbReference type="PANTHER" id="PTHR42938:SF47">
    <property type="entry name" value="HYDROXYPYRUVATE REDUCTASE"/>
    <property type="match status" value="1"/>
</dbReference>
<keyword evidence="9" id="KW-0718">Serine biosynthesis</keyword>
<evidence type="ECO:0000256" key="6">
    <source>
        <dbReference type="ARBA" id="ARBA00023027"/>
    </source>
</evidence>
<keyword evidence="12" id="KW-1185">Reference proteome</keyword>
<dbReference type="AlphaFoldDB" id="A0AAW9NRF7"/>
<dbReference type="InterPro" id="IPR006236">
    <property type="entry name" value="PGDH"/>
</dbReference>
<dbReference type="PROSITE" id="PS00671">
    <property type="entry name" value="D_2_HYDROXYACID_DH_3"/>
    <property type="match status" value="1"/>
</dbReference>
<reference evidence="11 12" key="1">
    <citation type="submission" date="2023-03" db="EMBL/GenBank/DDBJ databases">
        <title>Bacillus Genome Sequencing.</title>
        <authorList>
            <person name="Dunlap C."/>
        </authorList>
    </citation>
    <scope>NUCLEOTIDE SEQUENCE [LARGE SCALE GENOMIC DNA]</scope>
    <source>
        <strain evidence="11 12">B-59205</strain>
    </source>
</reference>
<feature type="domain" description="ACT" evidence="10">
    <location>
        <begin position="468"/>
        <end position="540"/>
    </location>
</feature>
<dbReference type="SUPFAM" id="SSF52283">
    <property type="entry name" value="Formate/glycerate dehydrogenase catalytic domain-like"/>
    <property type="match status" value="1"/>
</dbReference>
<dbReference type="InterPro" id="IPR029752">
    <property type="entry name" value="D-isomer_DH_CS1"/>
</dbReference>
<evidence type="ECO:0000256" key="7">
    <source>
        <dbReference type="ARBA" id="ARBA00048126"/>
    </source>
</evidence>
<dbReference type="InterPro" id="IPR006140">
    <property type="entry name" value="D-isomer_DH_NAD-bd"/>
</dbReference>
<dbReference type="InterPro" id="IPR029753">
    <property type="entry name" value="D-isomer_DH_CS"/>
</dbReference>
<comment type="pathway">
    <text evidence="2 9">Amino-acid biosynthesis; L-serine biosynthesis; L-serine from 3-phospho-D-glycerate: step 1/3.</text>
</comment>
<dbReference type="PROSITE" id="PS00670">
    <property type="entry name" value="D_2_HYDROXYACID_DH_2"/>
    <property type="match status" value="1"/>
</dbReference>
<dbReference type="Pfam" id="PF00389">
    <property type="entry name" value="2-Hacid_dh"/>
    <property type="match status" value="1"/>
</dbReference>
<comment type="caution">
    <text evidence="11">The sequence shown here is derived from an EMBL/GenBank/DDBJ whole genome shotgun (WGS) entry which is preliminary data.</text>
</comment>